<feature type="compositionally biased region" description="Low complexity" evidence="9">
    <location>
        <begin position="387"/>
        <end position="435"/>
    </location>
</feature>
<dbReference type="AlphaFoldDB" id="A0ABD0TK88"/>
<feature type="compositionally biased region" description="Basic residues" evidence="9">
    <location>
        <begin position="243"/>
        <end position="260"/>
    </location>
</feature>
<dbReference type="Gene3D" id="1.10.10.10">
    <property type="entry name" value="Winged helix-like DNA-binding domain superfamily/Winged helix DNA-binding domain"/>
    <property type="match status" value="1"/>
</dbReference>
<feature type="compositionally biased region" description="Acidic residues" evidence="9">
    <location>
        <begin position="316"/>
        <end position="336"/>
    </location>
</feature>
<feature type="compositionally biased region" description="Acidic residues" evidence="9">
    <location>
        <begin position="216"/>
        <end position="230"/>
    </location>
</feature>
<dbReference type="Proteomes" id="UP001549921">
    <property type="component" value="Unassembled WGS sequence"/>
</dbReference>
<dbReference type="EMBL" id="JBEDNZ010000003">
    <property type="protein sequence ID" value="KAL0849767.1"/>
    <property type="molecule type" value="Genomic_DNA"/>
</dbReference>
<feature type="region of interest" description="Disordered" evidence="9">
    <location>
        <begin position="188"/>
        <end position="207"/>
    </location>
</feature>
<feature type="compositionally biased region" description="Basic and acidic residues" evidence="9">
    <location>
        <begin position="353"/>
        <end position="364"/>
    </location>
</feature>
<dbReference type="InterPro" id="IPR036390">
    <property type="entry name" value="WH_DNA-bd_sf"/>
</dbReference>
<proteinExistence type="inferred from homology"/>
<accession>A0ABD0TK88</accession>
<feature type="compositionally biased region" description="Basic and acidic residues" evidence="9">
    <location>
        <begin position="231"/>
        <end position="242"/>
    </location>
</feature>
<gene>
    <name evidence="11" type="ORF">ABMA27_011468</name>
    <name evidence="10" type="ORF">ABMA28_011720</name>
</gene>
<reference evidence="12 13" key="1">
    <citation type="submission" date="2024-06" db="EMBL/GenBank/DDBJ databases">
        <title>A chromosome-level genome assembly of beet webworm, Loxostege sticticalis.</title>
        <authorList>
            <person name="Zhang Y."/>
        </authorList>
    </citation>
    <scope>NUCLEOTIDE SEQUENCE [LARGE SCALE GENOMIC DNA]</scope>
    <source>
        <strain evidence="11">AQ026</strain>
        <strain evidence="10">AQ028</strain>
        <tissue evidence="10">Male pupae</tissue>
        <tissue evidence="11">Whole body</tissue>
    </source>
</reference>
<evidence type="ECO:0000256" key="9">
    <source>
        <dbReference type="SAM" id="MobiDB-lite"/>
    </source>
</evidence>
<keyword evidence="12" id="KW-1185">Reference proteome</keyword>
<name>A0ABD0TK88_LOXSC</name>
<evidence type="ECO:0000313" key="10">
    <source>
        <dbReference type="EMBL" id="KAL0849767.1"/>
    </source>
</evidence>
<dbReference type="SUPFAM" id="SSF50916">
    <property type="entry name" value="Rap30/74 interaction domains"/>
    <property type="match status" value="1"/>
</dbReference>
<feature type="compositionally biased region" description="Basic and acidic residues" evidence="9">
    <location>
        <begin position="290"/>
        <end position="315"/>
    </location>
</feature>
<dbReference type="EMBL" id="JBEUOH010000003">
    <property type="protein sequence ID" value="KAL0895325.1"/>
    <property type="molecule type" value="Genomic_DNA"/>
</dbReference>
<evidence type="ECO:0000256" key="3">
    <source>
        <dbReference type="ARBA" id="ARBA00023015"/>
    </source>
</evidence>
<evidence type="ECO:0000313" key="12">
    <source>
        <dbReference type="Proteomes" id="UP001549920"/>
    </source>
</evidence>
<comment type="function">
    <text evidence="7 8">TFIIF is a general transcription initiation factor that binds to RNA polymerase II and helps to recruit it to the initiation complex in collaboration with TFIIB. It promotes transcription elongation.</text>
</comment>
<dbReference type="InterPro" id="IPR036388">
    <property type="entry name" value="WH-like_DNA-bd_sf"/>
</dbReference>
<dbReference type="InterPro" id="IPR011039">
    <property type="entry name" value="TFIIF_interaction"/>
</dbReference>
<sequence length="513" mass="57377">MMSTAGTSGAPTVQEFKIRVPKNVKKKYHVMRFNATLNVDFAKWTHVKMERENNIKEFKGIEEEMPKFGAGSEYGRDIREEARRKKFGIISRKYKPEDQPWILKVGGKTGKKFKGIREGGVSENAAYYVFTHAADGAIDAYPLQEWYNFQPIQRYKALSAEEAEQEFGRRNKVMNYFSLMFRKRMRGEEGADDADDPDEKKVKGAKAKKDLKITEMDEWIDSDDESSDSEAGEKDNDSDSGAKKKKDKKKAVAAKNKKKKKVDDEAFEESDDGDEEGRERDYISDSSDSESDHETKANKELKGVAEEDALRKLLTSDEDSEEEQEQKEKSEEEDEPTKEGEERASKLTKKKKKPDDAKKDKESSSDFSSDSDTDPESSNKKPKKGKSSSNDKNGNSASASLPGSASTSRAGTPTPAPSAASAAVAAANAAANAPPAKRHKLDPNYLECGVTEEAVRRYLARKPMTTTELLSKFKSKRSGVSSERLVETMTQILRRINPLKQNINGKMFLSIKS</sequence>
<keyword evidence="4 8" id="KW-0238">DNA-binding</keyword>
<feature type="region of interest" description="Disordered" evidence="9">
    <location>
        <begin position="214"/>
        <end position="441"/>
    </location>
</feature>
<evidence type="ECO:0000256" key="1">
    <source>
        <dbReference type="ARBA" id="ARBA00004123"/>
    </source>
</evidence>
<dbReference type="GO" id="GO:0003677">
    <property type="term" value="F:DNA binding"/>
    <property type="evidence" value="ECO:0007669"/>
    <property type="project" value="UniProtKB-KW"/>
</dbReference>
<comment type="caution">
    <text evidence="10">The sequence shown here is derived from an EMBL/GenBank/DDBJ whole genome shotgun (WGS) entry which is preliminary data.</text>
</comment>
<dbReference type="PANTHER" id="PTHR13011:SF0">
    <property type="entry name" value="GENERAL TRANSCRIPTION FACTOR IIF SUBUNIT 1"/>
    <property type="match status" value="1"/>
</dbReference>
<keyword evidence="3 8" id="KW-0805">Transcription regulation</keyword>
<dbReference type="Proteomes" id="UP001549920">
    <property type="component" value="Unassembled WGS sequence"/>
</dbReference>
<dbReference type="SUPFAM" id="SSF46785">
    <property type="entry name" value="Winged helix' DNA-binding domain"/>
    <property type="match status" value="1"/>
</dbReference>
<organism evidence="10 13">
    <name type="scientific">Loxostege sticticalis</name>
    <name type="common">Beet webworm moth</name>
    <dbReference type="NCBI Taxonomy" id="481309"/>
    <lineage>
        <taxon>Eukaryota</taxon>
        <taxon>Metazoa</taxon>
        <taxon>Ecdysozoa</taxon>
        <taxon>Arthropoda</taxon>
        <taxon>Hexapoda</taxon>
        <taxon>Insecta</taxon>
        <taxon>Pterygota</taxon>
        <taxon>Neoptera</taxon>
        <taxon>Endopterygota</taxon>
        <taxon>Lepidoptera</taxon>
        <taxon>Glossata</taxon>
        <taxon>Ditrysia</taxon>
        <taxon>Pyraloidea</taxon>
        <taxon>Crambidae</taxon>
        <taxon>Pyraustinae</taxon>
        <taxon>Loxostege</taxon>
    </lineage>
</organism>
<evidence type="ECO:0000256" key="8">
    <source>
        <dbReference type="RuleBase" id="RU366044"/>
    </source>
</evidence>
<evidence type="ECO:0000313" key="13">
    <source>
        <dbReference type="Proteomes" id="UP001549921"/>
    </source>
</evidence>
<comment type="subcellular location">
    <subcellularLocation>
        <location evidence="1 8">Nucleus</location>
    </subcellularLocation>
</comment>
<keyword evidence="5 8" id="KW-0804">Transcription</keyword>
<dbReference type="PANTHER" id="PTHR13011">
    <property type="entry name" value="TFIIF-ALPHA"/>
    <property type="match status" value="1"/>
</dbReference>
<keyword evidence="6 8" id="KW-0539">Nucleus</keyword>
<evidence type="ECO:0000256" key="6">
    <source>
        <dbReference type="ARBA" id="ARBA00023242"/>
    </source>
</evidence>
<comment type="similarity">
    <text evidence="2 8">Belongs to the TFIIF alpha subunit family.</text>
</comment>
<feature type="compositionally biased region" description="Basic and acidic residues" evidence="9">
    <location>
        <begin position="198"/>
        <end position="207"/>
    </location>
</feature>
<dbReference type="Pfam" id="PF05793">
    <property type="entry name" value="TFIIF_alpha"/>
    <property type="match status" value="1"/>
</dbReference>
<dbReference type="CDD" id="cd00240">
    <property type="entry name" value="TFIIFa"/>
    <property type="match status" value="1"/>
</dbReference>
<evidence type="ECO:0000313" key="11">
    <source>
        <dbReference type="EMBL" id="KAL0895325.1"/>
    </source>
</evidence>
<feature type="compositionally biased region" description="Acidic residues" evidence="9">
    <location>
        <begin position="265"/>
        <end position="276"/>
    </location>
</feature>
<evidence type="ECO:0000256" key="4">
    <source>
        <dbReference type="ARBA" id="ARBA00023125"/>
    </source>
</evidence>
<dbReference type="InterPro" id="IPR008851">
    <property type="entry name" value="TFIIF-alpha"/>
</dbReference>
<dbReference type="GO" id="GO:0005634">
    <property type="term" value="C:nucleus"/>
    <property type="evidence" value="ECO:0007669"/>
    <property type="project" value="UniProtKB-SubCell"/>
</dbReference>
<evidence type="ECO:0000256" key="2">
    <source>
        <dbReference type="ARBA" id="ARBA00005249"/>
    </source>
</evidence>
<protein>
    <recommendedName>
        <fullName evidence="8">Transcription initiation factor IIF subunit alpha</fullName>
    </recommendedName>
</protein>
<evidence type="ECO:0000256" key="7">
    <source>
        <dbReference type="ARBA" id="ARBA00025232"/>
    </source>
</evidence>
<evidence type="ECO:0000256" key="5">
    <source>
        <dbReference type="ARBA" id="ARBA00023163"/>
    </source>
</evidence>